<keyword evidence="3" id="KW-0670">Pyruvate</keyword>
<comment type="caution">
    <text evidence="3">The sequence shown here is derived from an EMBL/GenBank/DDBJ whole genome shotgun (WGS) entry which is preliminary data.</text>
</comment>
<dbReference type="GO" id="GO:0016491">
    <property type="term" value="F:oxidoreductase activity"/>
    <property type="evidence" value="ECO:0007669"/>
    <property type="project" value="UniProtKB-KW"/>
</dbReference>
<dbReference type="Pfam" id="PF02775">
    <property type="entry name" value="TPP_enzyme_C"/>
    <property type="match status" value="1"/>
</dbReference>
<sequence length="308" mass="34426">MVKLKELVRKKDLFAPGHRACTGCSVPIVVRHVLMASDYPVVCSISTGCLEVFSTIFPYTAWRVPLFHSLFENSAATIAGIESAYKALKRKGQITKEIKFIGWGGDGGTYDIGLQALSGAAERGHDMLFICYDNQAYMNTGVQRSSATPFCAHTTTSPAGTVIPGKIQPRKDLTEIMVAHEIPYVAQAIPSQWRDLMTKVQKALSIQGPKFMNILAPCVIGWGYTPNQTLELCKLAVDTCVWPLYEVENGEYRLSYKPKEKKPVEDWLKPQGRFRHLFKPENAGLLKTIQEAVNERWRKLLVKCKEAS</sequence>
<protein>
    <submittedName>
        <fullName evidence="3">Pyruvate ferredoxin oxidoreductase</fullName>
    </submittedName>
</protein>
<evidence type="ECO:0000259" key="2">
    <source>
        <dbReference type="Pfam" id="PF02775"/>
    </source>
</evidence>
<feature type="domain" description="Thiamine pyrophosphate enzyme TPP-binding" evidence="2">
    <location>
        <begin position="48"/>
        <end position="213"/>
    </location>
</feature>
<name>A0A0S7WM80_UNCT6</name>
<dbReference type="SUPFAM" id="SSF52518">
    <property type="entry name" value="Thiamin diphosphate-binding fold (THDP-binding)"/>
    <property type="match status" value="1"/>
</dbReference>
<dbReference type="CDD" id="cd03376">
    <property type="entry name" value="TPP_PFOR_porB_like"/>
    <property type="match status" value="1"/>
</dbReference>
<dbReference type="InterPro" id="IPR051479">
    <property type="entry name" value="PorB-like"/>
</dbReference>
<dbReference type="EMBL" id="LIZT01000003">
    <property type="protein sequence ID" value="KPJ51278.1"/>
    <property type="molecule type" value="Genomic_DNA"/>
</dbReference>
<evidence type="ECO:0000256" key="1">
    <source>
        <dbReference type="ARBA" id="ARBA00023002"/>
    </source>
</evidence>
<keyword evidence="1" id="KW-0560">Oxidoreductase</keyword>
<accession>A0A0S7WM80</accession>
<organism evidence="3 4">
    <name type="scientific">candidate division TA06 bacterium DG_26</name>
    <dbReference type="NCBI Taxonomy" id="1703771"/>
    <lineage>
        <taxon>Bacteria</taxon>
        <taxon>Bacteria division TA06</taxon>
    </lineage>
</organism>
<dbReference type="InterPro" id="IPR029061">
    <property type="entry name" value="THDP-binding"/>
</dbReference>
<dbReference type="Gene3D" id="3.40.50.970">
    <property type="match status" value="1"/>
</dbReference>
<reference evidence="3 4" key="1">
    <citation type="journal article" date="2015" name="Microbiome">
        <title>Genomic resolution of linkages in carbon, nitrogen, and sulfur cycling among widespread estuary sediment bacteria.</title>
        <authorList>
            <person name="Baker B.J."/>
            <person name="Lazar C.S."/>
            <person name="Teske A.P."/>
            <person name="Dick G.J."/>
        </authorList>
    </citation>
    <scope>NUCLEOTIDE SEQUENCE [LARGE SCALE GENOMIC DNA]</scope>
    <source>
        <strain evidence="3">DG_26</strain>
    </source>
</reference>
<evidence type="ECO:0000313" key="4">
    <source>
        <dbReference type="Proteomes" id="UP000051124"/>
    </source>
</evidence>
<proteinExistence type="predicted"/>
<dbReference type="PANTHER" id="PTHR42897:SF2">
    <property type="entry name" value="PYRUVATE SYNTHASE SUBUNIT PORB"/>
    <property type="match status" value="1"/>
</dbReference>
<dbReference type="PANTHER" id="PTHR42897">
    <property type="entry name" value="PYRUVATE SYNTHASE SUBUNIT PORB"/>
    <property type="match status" value="1"/>
</dbReference>
<dbReference type="GO" id="GO:0030976">
    <property type="term" value="F:thiamine pyrophosphate binding"/>
    <property type="evidence" value="ECO:0007669"/>
    <property type="project" value="InterPro"/>
</dbReference>
<dbReference type="PATRIC" id="fig|1703771.3.peg.1196"/>
<dbReference type="Proteomes" id="UP000051124">
    <property type="component" value="Unassembled WGS sequence"/>
</dbReference>
<dbReference type="InterPro" id="IPR011766">
    <property type="entry name" value="TPP_enzyme_TPP-bd"/>
</dbReference>
<dbReference type="AlphaFoldDB" id="A0A0S7WM80"/>
<evidence type="ECO:0000313" key="3">
    <source>
        <dbReference type="EMBL" id="KPJ51278.1"/>
    </source>
</evidence>
<gene>
    <name evidence="3" type="ORF">AMJ40_00270</name>
</gene>